<keyword evidence="2" id="KW-0472">Membrane</keyword>
<dbReference type="AlphaFoldDB" id="A0A7X0IIH9"/>
<sequence length="249" mass="26540">MELSATRTRWGTVSVLRDSPRCLWGKTPAQDRTRGRAGGGLPGPDLSPPPGRRLAMSRQSGPDEAISSARSRSGPRRRPRTRCPVSGWFWGVCRLRILSTSDLDPPATIFRPRRSAPAAGAGPGGCGFPALDLFALVGSCPSLGYRVALALVRGQRSLVGSLLVVRSAGDRAVGTGKRCHLYRPSAPDDRTGGGWGGCRAPRGVSGNAGNVGVCGVWVDLILLCAYFVCFVLTWGVRFYTQRMVTWSSA</sequence>
<gene>
    <name evidence="3" type="ORF">BJ992_005290</name>
</gene>
<name>A0A7X0IIH9_9ACTN</name>
<feature type="transmembrane region" description="Helical" evidence="2">
    <location>
        <begin position="216"/>
        <end position="236"/>
    </location>
</feature>
<proteinExistence type="predicted"/>
<dbReference type="Proteomes" id="UP000555564">
    <property type="component" value="Unassembled WGS sequence"/>
</dbReference>
<reference evidence="3 4" key="1">
    <citation type="submission" date="2020-08" db="EMBL/GenBank/DDBJ databases">
        <title>Sequencing the genomes of 1000 actinobacteria strains.</title>
        <authorList>
            <person name="Klenk H.-P."/>
        </authorList>
    </citation>
    <scope>NUCLEOTIDE SEQUENCE [LARGE SCALE GENOMIC DNA]</scope>
    <source>
        <strain evidence="3 4">DSM 44936</strain>
    </source>
</reference>
<feature type="region of interest" description="Disordered" evidence="1">
    <location>
        <begin position="22"/>
        <end position="81"/>
    </location>
</feature>
<keyword evidence="4" id="KW-1185">Reference proteome</keyword>
<accession>A0A7X0IIH9</accession>
<evidence type="ECO:0000313" key="3">
    <source>
        <dbReference type="EMBL" id="MBB6475859.1"/>
    </source>
</evidence>
<keyword evidence="2" id="KW-1133">Transmembrane helix</keyword>
<evidence type="ECO:0000256" key="2">
    <source>
        <dbReference type="SAM" id="Phobius"/>
    </source>
</evidence>
<keyword evidence="2" id="KW-0812">Transmembrane</keyword>
<evidence type="ECO:0000313" key="4">
    <source>
        <dbReference type="Proteomes" id="UP000555564"/>
    </source>
</evidence>
<organism evidence="3 4">
    <name type="scientific">Sphaerisporangium rubeum</name>
    <dbReference type="NCBI Taxonomy" id="321317"/>
    <lineage>
        <taxon>Bacteria</taxon>
        <taxon>Bacillati</taxon>
        <taxon>Actinomycetota</taxon>
        <taxon>Actinomycetes</taxon>
        <taxon>Streptosporangiales</taxon>
        <taxon>Streptosporangiaceae</taxon>
        <taxon>Sphaerisporangium</taxon>
    </lineage>
</organism>
<dbReference type="EMBL" id="JACHIU010000001">
    <property type="protein sequence ID" value="MBB6475859.1"/>
    <property type="molecule type" value="Genomic_DNA"/>
</dbReference>
<evidence type="ECO:0000256" key="1">
    <source>
        <dbReference type="SAM" id="MobiDB-lite"/>
    </source>
</evidence>
<protein>
    <submittedName>
        <fullName evidence="3">Uncharacterized protein</fullName>
    </submittedName>
</protein>
<comment type="caution">
    <text evidence="3">The sequence shown here is derived from an EMBL/GenBank/DDBJ whole genome shotgun (WGS) entry which is preliminary data.</text>
</comment>